<name>A0A4Y2P724_ARAVE</name>
<evidence type="ECO:0000313" key="1">
    <source>
        <dbReference type="EMBL" id="GBN47718.1"/>
    </source>
</evidence>
<keyword evidence="2" id="KW-1185">Reference proteome</keyword>
<reference evidence="1 2" key="1">
    <citation type="journal article" date="2019" name="Sci. Rep.">
        <title>Orb-weaving spider Araneus ventricosus genome elucidates the spidroin gene catalogue.</title>
        <authorList>
            <person name="Kono N."/>
            <person name="Nakamura H."/>
            <person name="Ohtoshi R."/>
            <person name="Moran D.A.P."/>
            <person name="Shinohara A."/>
            <person name="Yoshida Y."/>
            <person name="Fujiwara M."/>
            <person name="Mori M."/>
            <person name="Tomita M."/>
            <person name="Arakawa K."/>
        </authorList>
    </citation>
    <scope>NUCLEOTIDE SEQUENCE [LARGE SCALE GENOMIC DNA]</scope>
</reference>
<accession>A0A4Y2P724</accession>
<dbReference type="AlphaFoldDB" id="A0A4Y2P724"/>
<evidence type="ECO:0000313" key="2">
    <source>
        <dbReference type="Proteomes" id="UP000499080"/>
    </source>
</evidence>
<protein>
    <submittedName>
        <fullName evidence="1">Uncharacterized protein</fullName>
    </submittedName>
</protein>
<proteinExistence type="predicted"/>
<sequence>MALTNRRYPCSFHPGSLTHCLGTYGMELEPPPKVIGILSFNTFITTSLVRRSLLSFLEAESVLARSPFLIPDMDLSLNKWQQDWDSGDTGRAILIYFLKATLTPDSWSRESILFVTGHGPSPSYLYRFRLHHSDICTCGEKGPSPLRNFLSHDAIVSFYKTKCRKYSTLVEKRTFK</sequence>
<gene>
    <name evidence="1" type="ORF">AVEN_144259_1</name>
</gene>
<dbReference type="Proteomes" id="UP000499080">
    <property type="component" value="Unassembled WGS sequence"/>
</dbReference>
<organism evidence="1 2">
    <name type="scientific">Araneus ventricosus</name>
    <name type="common">Orbweaver spider</name>
    <name type="synonym">Epeira ventricosa</name>
    <dbReference type="NCBI Taxonomy" id="182803"/>
    <lineage>
        <taxon>Eukaryota</taxon>
        <taxon>Metazoa</taxon>
        <taxon>Ecdysozoa</taxon>
        <taxon>Arthropoda</taxon>
        <taxon>Chelicerata</taxon>
        <taxon>Arachnida</taxon>
        <taxon>Araneae</taxon>
        <taxon>Araneomorphae</taxon>
        <taxon>Entelegynae</taxon>
        <taxon>Araneoidea</taxon>
        <taxon>Araneidae</taxon>
        <taxon>Araneus</taxon>
    </lineage>
</organism>
<dbReference type="OrthoDB" id="6437659at2759"/>
<dbReference type="EMBL" id="BGPR01291872">
    <property type="protein sequence ID" value="GBN47718.1"/>
    <property type="molecule type" value="Genomic_DNA"/>
</dbReference>
<comment type="caution">
    <text evidence="1">The sequence shown here is derived from an EMBL/GenBank/DDBJ whole genome shotgun (WGS) entry which is preliminary data.</text>
</comment>